<accession>A0ABN9XV47</accession>
<comment type="caution">
    <text evidence="1">The sequence shown here is derived from an EMBL/GenBank/DDBJ whole genome shotgun (WGS) entry which is preliminary data.</text>
</comment>
<gene>
    <name evidence="1" type="ORF">PCOR1329_LOCUS78872</name>
</gene>
<organism evidence="1 2">
    <name type="scientific">Prorocentrum cordatum</name>
    <dbReference type="NCBI Taxonomy" id="2364126"/>
    <lineage>
        <taxon>Eukaryota</taxon>
        <taxon>Sar</taxon>
        <taxon>Alveolata</taxon>
        <taxon>Dinophyceae</taxon>
        <taxon>Prorocentrales</taxon>
        <taxon>Prorocentraceae</taxon>
        <taxon>Prorocentrum</taxon>
    </lineage>
</organism>
<feature type="non-terminal residue" evidence="1">
    <location>
        <position position="1"/>
    </location>
</feature>
<proteinExistence type="predicted"/>
<reference evidence="1" key="1">
    <citation type="submission" date="2023-10" db="EMBL/GenBank/DDBJ databases">
        <authorList>
            <person name="Chen Y."/>
            <person name="Shah S."/>
            <person name="Dougan E. K."/>
            <person name="Thang M."/>
            <person name="Chan C."/>
        </authorList>
    </citation>
    <scope>NUCLEOTIDE SEQUENCE [LARGE SCALE GENOMIC DNA]</scope>
</reference>
<dbReference type="EMBL" id="CAUYUJ010021036">
    <property type="protein sequence ID" value="CAK0902180.1"/>
    <property type="molecule type" value="Genomic_DNA"/>
</dbReference>
<evidence type="ECO:0000313" key="2">
    <source>
        <dbReference type="Proteomes" id="UP001189429"/>
    </source>
</evidence>
<keyword evidence="2" id="KW-1185">Reference proteome</keyword>
<evidence type="ECO:0000313" key="1">
    <source>
        <dbReference type="EMBL" id="CAK0902180.1"/>
    </source>
</evidence>
<feature type="non-terminal residue" evidence="1">
    <location>
        <position position="632"/>
    </location>
</feature>
<protein>
    <submittedName>
        <fullName evidence="1">Uncharacterized protein</fullName>
    </submittedName>
</protein>
<dbReference type="Proteomes" id="UP001189429">
    <property type="component" value="Unassembled WGS sequence"/>
</dbReference>
<name>A0ABN9XV47_9DINO</name>
<sequence length="632" mass="68353">ASHCHLNHYFNFTGDELAQRTGHFDKWQDIEVAEAPRTQARGEGAEWLARRPGAPRAGASARLAEGREDANMKNRVGWLARGLLKHPIATRLFARRAPDQGPRDTGAAGDENDGEVMLRVSEAETPPDFPRGVAEVTQGSITADAANASELHYISCTITLLDIAGRRSWPAHADLEMAEYRPPPITPKQAVDSRGRFRPKMGLSEADRHSRLQKLGGYARAARIAGALNASGAGASWPAAQTAILLHPMAKPSGGFRNPRPIPELARLQGAARAPTRNRKDYDWAARGRSSERAAWTQALSYVATVAQDLNCAATHFDPAECFEFVARAKAWGTRLRRGFNRAILGGRRWARGVVAGSRFAPFCLEMVIFAELDGVALAFPRADARLFFDDLAVAAHGPRQFAARWHAASAQTPLRMLEQTSDMQASKGEPGKTVTMTSAPSPQTILAKRIRPLNLRMATSENHSGVAAAAGRRRLLGAFPKRAANFAARRDLIARIRQAGGPADRIVRQAKLPPPTRGAQAMGKSDTMARELHLSVAPFYSGNANERPGHQVLRAEDVDPGATANEAPLLASAQAWHEAEPQPHLIGHLQAAWKRRAPRVARAKVPRQIARGPAGAVIATARPAPGLADPN</sequence>